<dbReference type="Pfam" id="PF09848">
    <property type="entry name" value="SLFN-g3_helicase"/>
    <property type="match status" value="1"/>
</dbReference>
<evidence type="ECO:0000259" key="2">
    <source>
        <dbReference type="Pfam" id="PF09848"/>
    </source>
</evidence>
<feature type="compositionally biased region" description="Basic residues" evidence="1">
    <location>
        <begin position="10"/>
        <end position="20"/>
    </location>
</feature>
<organism evidence="3 4">
    <name type="scientific">Maudiozyma humilis</name>
    <name type="common">Sour dough yeast</name>
    <name type="synonym">Kazachstania humilis</name>
    <dbReference type="NCBI Taxonomy" id="51915"/>
    <lineage>
        <taxon>Eukaryota</taxon>
        <taxon>Fungi</taxon>
        <taxon>Dikarya</taxon>
        <taxon>Ascomycota</taxon>
        <taxon>Saccharomycotina</taxon>
        <taxon>Saccharomycetes</taxon>
        <taxon>Saccharomycetales</taxon>
        <taxon>Saccharomycetaceae</taxon>
        <taxon>Maudiozyma</taxon>
    </lineage>
</organism>
<evidence type="ECO:0000256" key="1">
    <source>
        <dbReference type="SAM" id="MobiDB-lite"/>
    </source>
</evidence>
<evidence type="ECO:0000313" key="4">
    <source>
        <dbReference type="Proteomes" id="UP001377567"/>
    </source>
</evidence>
<comment type="caution">
    <text evidence="3">The sequence shown here is derived from an EMBL/GenBank/DDBJ whole genome shotgun (WGS) entry which is preliminary data.</text>
</comment>
<dbReference type="InterPro" id="IPR018647">
    <property type="entry name" value="SLFN_3-like_DNA/RNA_helicase"/>
</dbReference>
<dbReference type="SUPFAM" id="SSF52540">
    <property type="entry name" value="P-loop containing nucleoside triphosphate hydrolases"/>
    <property type="match status" value="1"/>
</dbReference>
<proteinExistence type="predicted"/>
<dbReference type="AlphaFoldDB" id="A0AAV5RXP2"/>
<dbReference type="Gene3D" id="3.40.50.300">
    <property type="entry name" value="P-loop containing nucleotide triphosphate hydrolases"/>
    <property type="match status" value="1"/>
</dbReference>
<dbReference type="Proteomes" id="UP001377567">
    <property type="component" value="Unassembled WGS sequence"/>
</dbReference>
<feature type="domain" description="Schlafen group 3-like DNA/RNA helicase" evidence="2">
    <location>
        <begin position="75"/>
        <end position="447"/>
    </location>
</feature>
<evidence type="ECO:0000313" key="3">
    <source>
        <dbReference type="EMBL" id="GMM55911.1"/>
    </source>
</evidence>
<feature type="region of interest" description="Disordered" evidence="1">
    <location>
        <begin position="1"/>
        <end position="36"/>
    </location>
</feature>
<dbReference type="InterPro" id="IPR027417">
    <property type="entry name" value="P-loop_NTPase"/>
</dbReference>
<dbReference type="EMBL" id="BTGD01000006">
    <property type="protein sequence ID" value="GMM55911.1"/>
    <property type="molecule type" value="Genomic_DNA"/>
</dbReference>
<protein>
    <recommendedName>
        <fullName evidence="2">Schlafen group 3-like DNA/RNA helicase domain-containing protein</fullName>
    </recommendedName>
</protein>
<gene>
    <name evidence="3" type="ORF">DAKH74_025270</name>
</gene>
<accession>A0AAV5RXP2</accession>
<name>A0AAV5RXP2_MAUHU</name>
<reference evidence="3 4" key="1">
    <citation type="journal article" date="2023" name="Elife">
        <title>Identification of key yeast species and microbe-microbe interactions impacting larval growth of Drosophila in the wild.</title>
        <authorList>
            <person name="Mure A."/>
            <person name="Sugiura Y."/>
            <person name="Maeda R."/>
            <person name="Honda K."/>
            <person name="Sakurai N."/>
            <person name="Takahashi Y."/>
            <person name="Watada M."/>
            <person name="Katoh T."/>
            <person name="Gotoh A."/>
            <person name="Gotoh Y."/>
            <person name="Taniguchi I."/>
            <person name="Nakamura K."/>
            <person name="Hayashi T."/>
            <person name="Katayama T."/>
            <person name="Uemura T."/>
            <person name="Hattori Y."/>
        </authorList>
    </citation>
    <scope>NUCLEOTIDE SEQUENCE [LARGE SCALE GENOMIC DNA]</scope>
    <source>
        <strain evidence="3 4">KH-74</strain>
    </source>
</reference>
<sequence length="460" mass="52185">MTESGWNKTAPRRRNYKRAKRDNGAAPTQDFESSAMNKLSHVTLSAEQQSLRDKVLKFTRDNLGKHDPAVPGKASMFVIEGDAGTGKSVILNSLFNEFQRLASAKGTTSADNGPDVLQGTSNFLVVNHPEMLKLYLRICKQFKYITCSSLERPTSLVNKLTKDKRMADVVIIDEAHLLATSKDAFKKFYGNNHLEELMSLAKVLIVVYDAKQALRMGSYWDDDTENGSSLKSYYDAIPAANKDWHRLKQQFRVAAPDDVLQWIDTISTKGRIPKFPASMKADAAPVTPTFDFKLWDDCGEMYEALRAKNDEMGQCRVLSTYDFPYRLDGRDYFVECGDNFKVRWDRYQPRAVAPWSERQDSFDEVGSVYTIQGFDLNYAAVILGRSIGYNAANDSIELRPELYDDHAGFTKKKNISTPDTVKHKIIMNSINVLLTRGVKGLYVYAYDDALRERLSRSREE</sequence>
<keyword evidence="4" id="KW-1185">Reference proteome</keyword>